<dbReference type="GO" id="GO:0004497">
    <property type="term" value="F:monooxygenase activity"/>
    <property type="evidence" value="ECO:0007669"/>
    <property type="project" value="UniProtKB-KW"/>
</dbReference>
<evidence type="ECO:0000256" key="13">
    <source>
        <dbReference type="RuleBase" id="RU000461"/>
    </source>
</evidence>
<evidence type="ECO:0000256" key="9">
    <source>
        <dbReference type="ARBA" id="ARBA00023004"/>
    </source>
</evidence>
<name>A0A8H4RID4_9HELO</name>
<dbReference type="PRINTS" id="PR00385">
    <property type="entry name" value="P450"/>
</dbReference>
<evidence type="ECO:0000313" key="17">
    <source>
        <dbReference type="Proteomes" id="UP000566819"/>
    </source>
</evidence>
<proteinExistence type="inferred from homology"/>
<keyword evidence="7 15" id="KW-1133">Transmembrane helix</keyword>
<dbReference type="PROSITE" id="PS00086">
    <property type="entry name" value="CYTOCHROME_P450"/>
    <property type="match status" value="1"/>
</dbReference>
<keyword evidence="9 12" id="KW-0408">Iron</keyword>
<dbReference type="AlphaFoldDB" id="A0A8H4RID4"/>
<evidence type="ECO:0000256" key="1">
    <source>
        <dbReference type="ARBA" id="ARBA00001971"/>
    </source>
</evidence>
<feature type="transmembrane region" description="Helical" evidence="15">
    <location>
        <begin position="63"/>
        <end position="86"/>
    </location>
</feature>
<dbReference type="SUPFAM" id="SSF48264">
    <property type="entry name" value="Cytochrome P450"/>
    <property type="match status" value="1"/>
</dbReference>
<evidence type="ECO:0000256" key="12">
    <source>
        <dbReference type="PIRSR" id="PIRSR602401-1"/>
    </source>
</evidence>
<keyword evidence="17" id="KW-1185">Reference proteome</keyword>
<dbReference type="InterPro" id="IPR001128">
    <property type="entry name" value="Cyt_P450"/>
</dbReference>
<dbReference type="InterPro" id="IPR002401">
    <property type="entry name" value="Cyt_P450_E_grp-I"/>
</dbReference>
<dbReference type="EMBL" id="JAAMPI010000532">
    <property type="protein sequence ID" value="KAF4630617.1"/>
    <property type="molecule type" value="Genomic_DNA"/>
</dbReference>
<dbReference type="InterPro" id="IPR050121">
    <property type="entry name" value="Cytochrome_P450_monoxygenase"/>
</dbReference>
<dbReference type="GO" id="GO:0016705">
    <property type="term" value="F:oxidoreductase activity, acting on paired donors, with incorporation or reduction of molecular oxygen"/>
    <property type="evidence" value="ECO:0007669"/>
    <property type="project" value="InterPro"/>
</dbReference>
<dbReference type="Proteomes" id="UP000566819">
    <property type="component" value="Unassembled WGS sequence"/>
</dbReference>
<evidence type="ECO:0000313" key="16">
    <source>
        <dbReference type="EMBL" id="KAF4630617.1"/>
    </source>
</evidence>
<keyword evidence="8 13" id="KW-0560">Oxidoreductase</keyword>
<comment type="caution">
    <text evidence="16">The sequence shown here is derived from an EMBL/GenBank/DDBJ whole genome shotgun (WGS) entry which is preliminary data.</text>
</comment>
<feature type="transmembrane region" description="Helical" evidence="15">
    <location>
        <begin position="12"/>
        <end position="29"/>
    </location>
</feature>
<dbReference type="Gene3D" id="1.10.630.10">
    <property type="entry name" value="Cytochrome P450"/>
    <property type="match status" value="1"/>
</dbReference>
<keyword evidence="11 15" id="KW-0472">Membrane</keyword>
<dbReference type="Pfam" id="PF00067">
    <property type="entry name" value="p450"/>
    <property type="match status" value="1"/>
</dbReference>
<feature type="transmembrane region" description="Helical" evidence="15">
    <location>
        <begin position="41"/>
        <end position="57"/>
    </location>
</feature>
<comment type="similarity">
    <text evidence="3 13">Belongs to the cytochrome P450 family.</text>
</comment>
<keyword evidence="6 12" id="KW-0479">Metal-binding</keyword>
<evidence type="ECO:0000256" key="10">
    <source>
        <dbReference type="ARBA" id="ARBA00023033"/>
    </source>
</evidence>
<protein>
    <recommendedName>
        <fullName evidence="18">Cytochrome P450</fullName>
    </recommendedName>
</protein>
<dbReference type="OrthoDB" id="6692864at2759"/>
<evidence type="ECO:0000256" key="8">
    <source>
        <dbReference type="ARBA" id="ARBA00023002"/>
    </source>
</evidence>
<feature type="binding site" description="axial binding residue" evidence="12">
    <location>
        <position position="439"/>
    </location>
    <ligand>
        <name>heme</name>
        <dbReference type="ChEBI" id="CHEBI:30413"/>
    </ligand>
    <ligandPart>
        <name>Fe</name>
        <dbReference type="ChEBI" id="CHEBI:18248"/>
    </ligandPart>
</feature>
<feature type="transmembrane region" description="Helical" evidence="15">
    <location>
        <begin position="297"/>
        <end position="320"/>
    </location>
</feature>
<sequence>MSRTAETSLPIGIAATAAVAGLLSHNLLFIRGEHHLSAPTYVRLGCLAFISFFLLRIKNGQELALLETITAVAAYFGMLFASMTLYRLTFHPLCSFPGPFMFRLSKLWHVFRVSPARKNYLILDQLHYQYGDFVRTGPSELTVFHPAVFEVIGGARTSCIKAPWYDMLYPMVAINSIRDKEGYAPRRRVWDTALNLKAFNKSFGMLDKHEWSGSVQLLRNGLGILGFMTPAPWLAHVAFTFAPKSRLLWQSLVNFAKSMMGDRLYKDIAKKDVSYWMIEAERQKGEELNLNNLYGDAFAVIIAGSHTVATTLIFSLHGLAKNKHMQDRIRAEIKSLVSWDDVEGLGELTFFNAFLNETMRLYPVVPTGGIRMTKTEGITIGDTFIPPETTIVAPRYSLSRLESCFERASEFIPERWTTKPEMIKDKRPYNPFNNGRHSCPGKNLGLMEVRLCLSILISRFDIAFAPGESGTDVFMDMTDSFTANPGALNIMFSERNMPDYDANRQKSTIESRSTSGSVYGGVMSA</sequence>
<dbReference type="InterPro" id="IPR036396">
    <property type="entry name" value="Cyt_P450_sf"/>
</dbReference>
<dbReference type="PANTHER" id="PTHR24305">
    <property type="entry name" value="CYTOCHROME P450"/>
    <property type="match status" value="1"/>
</dbReference>
<dbReference type="GO" id="GO:0016020">
    <property type="term" value="C:membrane"/>
    <property type="evidence" value="ECO:0007669"/>
    <property type="project" value="UniProtKB-SubCell"/>
</dbReference>
<dbReference type="GO" id="GO:0020037">
    <property type="term" value="F:heme binding"/>
    <property type="evidence" value="ECO:0007669"/>
    <property type="project" value="InterPro"/>
</dbReference>
<keyword evidence="5 15" id="KW-0812">Transmembrane</keyword>
<organism evidence="16 17">
    <name type="scientific">Cudoniella acicularis</name>
    <dbReference type="NCBI Taxonomy" id="354080"/>
    <lineage>
        <taxon>Eukaryota</taxon>
        <taxon>Fungi</taxon>
        <taxon>Dikarya</taxon>
        <taxon>Ascomycota</taxon>
        <taxon>Pezizomycotina</taxon>
        <taxon>Leotiomycetes</taxon>
        <taxon>Helotiales</taxon>
        <taxon>Tricladiaceae</taxon>
        <taxon>Cudoniella</taxon>
    </lineage>
</organism>
<accession>A0A8H4RID4</accession>
<evidence type="ECO:0000256" key="14">
    <source>
        <dbReference type="SAM" id="MobiDB-lite"/>
    </source>
</evidence>
<evidence type="ECO:0000256" key="11">
    <source>
        <dbReference type="ARBA" id="ARBA00023136"/>
    </source>
</evidence>
<keyword evidence="10 13" id="KW-0503">Monooxygenase</keyword>
<dbReference type="PANTHER" id="PTHR24305:SF112">
    <property type="entry name" value="L-ORNITHINE-N5-MONOOXYGENASE (EUROFUNG)"/>
    <property type="match status" value="1"/>
</dbReference>
<evidence type="ECO:0000256" key="6">
    <source>
        <dbReference type="ARBA" id="ARBA00022723"/>
    </source>
</evidence>
<evidence type="ECO:0000256" key="5">
    <source>
        <dbReference type="ARBA" id="ARBA00022692"/>
    </source>
</evidence>
<feature type="region of interest" description="Disordered" evidence="14">
    <location>
        <begin position="502"/>
        <end position="525"/>
    </location>
</feature>
<evidence type="ECO:0000256" key="2">
    <source>
        <dbReference type="ARBA" id="ARBA00004370"/>
    </source>
</evidence>
<gene>
    <name evidence="16" type="ORF">G7Y89_g7519</name>
</gene>
<reference evidence="16 17" key="1">
    <citation type="submission" date="2020-03" db="EMBL/GenBank/DDBJ databases">
        <title>Draft Genome Sequence of Cudoniella acicularis.</title>
        <authorList>
            <person name="Buettner E."/>
            <person name="Kellner H."/>
        </authorList>
    </citation>
    <scope>NUCLEOTIDE SEQUENCE [LARGE SCALE GENOMIC DNA]</scope>
    <source>
        <strain evidence="16 17">DSM 108380</strain>
    </source>
</reference>
<evidence type="ECO:0008006" key="18">
    <source>
        <dbReference type="Google" id="ProtNLM"/>
    </source>
</evidence>
<evidence type="ECO:0000256" key="4">
    <source>
        <dbReference type="ARBA" id="ARBA00022617"/>
    </source>
</evidence>
<dbReference type="PRINTS" id="PR00463">
    <property type="entry name" value="EP450I"/>
</dbReference>
<comment type="cofactor">
    <cofactor evidence="1 12">
        <name>heme</name>
        <dbReference type="ChEBI" id="CHEBI:30413"/>
    </cofactor>
</comment>
<keyword evidence="4 12" id="KW-0349">Heme</keyword>
<dbReference type="GO" id="GO:0005506">
    <property type="term" value="F:iron ion binding"/>
    <property type="evidence" value="ECO:0007669"/>
    <property type="project" value="InterPro"/>
</dbReference>
<comment type="subcellular location">
    <subcellularLocation>
        <location evidence="2">Membrane</location>
    </subcellularLocation>
</comment>
<evidence type="ECO:0000256" key="3">
    <source>
        <dbReference type="ARBA" id="ARBA00010617"/>
    </source>
</evidence>
<dbReference type="InterPro" id="IPR017972">
    <property type="entry name" value="Cyt_P450_CS"/>
</dbReference>
<evidence type="ECO:0000256" key="15">
    <source>
        <dbReference type="SAM" id="Phobius"/>
    </source>
</evidence>
<evidence type="ECO:0000256" key="7">
    <source>
        <dbReference type="ARBA" id="ARBA00022989"/>
    </source>
</evidence>